<keyword evidence="4" id="KW-1185">Reference proteome</keyword>
<comment type="caution">
    <text evidence="3">The sequence shown here is derived from an EMBL/GenBank/DDBJ whole genome shotgun (WGS) entry which is preliminary data.</text>
</comment>
<feature type="region of interest" description="Disordered" evidence="2">
    <location>
        <begin position="1"/>
        <end position="20"/>
    </location>
</feature>
<dbReference type="Gene3D" id="3.30.70.1820">
    <property type="entry name" value="L1 transposable element, RRM domain"/>
    <property type="match status" value="1"/>
</dbReference>
<accession>A0A9Q1CCW7</accession>
<evidence type="ECO:0000313" key="3">
    <source>
        <dbReference type="EMBL" id="KAJ8042229.1"/>
    </source>
</evidence>
<dbReference type="AlphaFoldDB" id="A0A9Q1CCW7"/>
<feature type="coiled-coil region" evidence="1">
    <location>
        <begin position="55"/>
        <end position="114"/>
    </location>
</feature>
<keyword evidence="1" id="KW-0175">Coiled coil</keyword>
<sequence length="267" mass="30507">MSKRGRPAGSLGKKKREKAAALKSITNLATRLSQSSHREADFEDDDVSIASEGLAESINQSIELIHAELQKIRKEFGKAIELHKKQIKELQQENKSLKERCGTLEADLTNVKATQKEHTDQLNKQERHSRRSNVRIVGYKTTENEDCMKIAKEVFQKVGVPDCKIERAHRDGRIVRGRDRHILVKLSFFQDKVAITQNARQALAENNFFITEDLTKLDLAEKKKWRTKVNDLFQDGVRLRFYAGCWRSRGGKPYDFNAPASSLTDEA</sequence>
<dbReference type="Proteomes" id="UP001152320">
    <property type="component" value="Chromosome 5"/>
</dbReference>
<evidence type="ECO:0000313" key="4">
    <source>
        <dbReference type="Proteomes" id="UP001152320"/>
    </source>
</evidence>
<feature type="compositionally biased region" description="Basic residues" evidence="2">
    <location>
        <begin position="1"/>
        <end position="17"/>
    </location>
</feature>
<reference evidence="3" key="1">
    <citation type="submission" date="2021-10" db="EMBL/GenBank/DDBJ databases">
        <title>Tropical sea cucumber genome reveals ecological adaptation and Cuvierian tubules defense mechanism.</title>
        <authorList>
            <person name="Chen T."/>
        </authorList>
    </citation>
    <scope>NUCLEOTIDE SEQUENCE</scope>
    <source>
        <strain evidence="3">Nanhai2018</strain>
        <tissue evidence="3">Muscle</tissue>
    </source>
</reference>
<evidence type="ECO:0000256" key="1">
    <source>
        <dbReference type="SAM" id="Coils"/>
    </source>
</evidence>
<evidence type="ECO:0000256" key="2">
    <source>
        <dbReference type="SAM" id="MobiDB-lite"/>
    </source>
</evidence>
<dbReference type="PANTHER" id="PTHR35555">
    <property type="entry name" value="ENDONUCLEASE-REVERSE TRANSCRIPTASE"/>
    <property type="match status" value="1"/>
</dbReference>
<name>A0A9Q1CCW7_HOLLE</name>
<dbReference type="EMBL" id="JAIZAY010000005">
    <property type="protein sequence ID" value="KAJ8042229.1"/>
    <property type="molecule type" value="Genomic_DNA"/>
</dbReference>
<organism evidence="3 4">
    <name type="scientific">Holothuria leucospilota</name>
    <name type="common">Black long sea cucumber</name>
    <name type="synonym">Mertensiothuria leucospilota</name>
    <dbReference type="NCBI Taxonomy" id="206669"/>
    <lineage>
        <taxon>Eukaryota</taxon>
        <taxon>Metazoa</taxon>
        <taxon>Echinodermata</taxon>
        <taxon>Eleutherozoa</taxon>
        <taxon>Echinozoa</taxon>
        <taxon>Holothuroidea</taxon>
        <taxon>Aspidochirotacea</taxon>
        <taxon>Aspidochirotida</taxon>
        <taxon>Holothuriidae</taxon>
        <taxon>Holothuria</taxon>
    </lineage>
</organism>
<gene>
    <name evidence="3" type="ORF">HOLleu_13236</name>
</gene>
<dbReference type="PANTHER" id="PTHR35555:SF3">
    <property type="entry name" value="ENDONUCLEASE-REVERSE TRANSCRIPTASE"/>
    <property type="match status" value="1"/>
</dbReference>
<proteinExistence type="predicted"/>
<protein>
    <submittedName>
        <fullName evidence="3">Uncharacterized protein</fullName>
    </submittedName>
</protein>
<dbReference type="OrthoDB" id="8121249at2759"/>